<dbReference type="Proteomes" id="UP000575068">
    <property type="component" value="Unassembled WGS sequence"/>
</dbReference>
<comment type="caution">
    <text evidence="1">The sequence shown here is derived from an EMBL/GenBank/DDBJ whole genome shotgun (WGS) entry which is preliminary data.</text>
</comment>
<evidence type="ECO:0000313" key="2">
    <source>
        <dbReference type="Proteomes" id="UP000575068"/>
    </source>
</evidence>
<accession>A0A840HWA6</accession>
<evidence type="ECO:0000313" key="1">
    <source>
        <dbReference type="EMBL" id="MBB4642345.1"/>
    </source>
</evidence>
<reference evidence="1 2" key="1">
    <citation type="submission" date="2020-08" db="EMBL/GenBank/DDBJ databases">
        <title>Genomic Encyclopedia of Type Strains, Phase IV (KMG-IV): sequencing the most valuable type-strain genomes for metagenomic binning, comparative biology and taxonomic classification.</title>
        <authorList>
            <person name="Goeker M."/>
        </authorList>
    </citation>
    <scope>NUCLEOTIDE SEQUENCE [LARGE SCALE GENOMIC DNA]</scope>
    <source>
        <strain evidence="1 2">DSM 7465</strain>
    </source>
</reference>
<dbReference type="EMBL" id="JACHOV010000010">
    <property type="protein sequence ID" value="MBB4642345.1"/>
    <property type="molecule type" value="Genomic_DNA"/>
</dbReference>
<dbReference type="AlphaFoldDB" id="A0A840HWA6"/>
<name>A0A840HWA6_9SPHN</name>
<gene>
    <name evidence="1" type="ORF">HNQ99_002670</name>
</gene>
<evidence type="ECO:0008006" key="3">
    <source>
        <dbReference type="Google" id="ProtNLM"/>
    </source>
</evidence>
<keyword evidence="2" id="KW-1185">Reference proteome</keyword>
<sequence length="195" mass="21758">MMRSGGTVYALAQTDDPAQREAHDFYPTHPGATRALLTVEQFDGPIWEPACGAGDMSRVLEGAGYDVISTDLIDRGYGEGGRDFLMEWSARAPNIVTNPPFRWAIEFTDRALMLTTGKVALFLRLAFLEGVERGKWFKQVPLARVWVMSRRVPMQRGKLQEEGDGHGVIAFAWFVFEHGHEGQPTLGFLDWKAAA</sequence>
<organism evidence="1 2">
    <name type="scientific">Rhizorhapis suberifaciens</name>
    <name type="common">corky root of lettuce</name>
    <dbReference type="NCBI Taxonomy" id="13656"/>
    <lineage>
        <taxon>Bacteria</taxon>
        <taxon>Pseudomonadati</taxon>
        <taxon>Pseudomonadota</taxon>
        <taxon>Alphaproteobacteria</taxon>
        <taxon>Sphingomonadales</taxon>
        <taxon>Sphingomonadaceae</taxon>
        <taxon>Rhizorhapis</taxon>
    </lineage>
</organism>
<dbReference type="RefSeq" id="WP_184476352.1">
    <property type="nucleotide sequence ID" value="NZ_JACHOV010000010.1"/>
</dbReference>
<proteinExistence type="predicted"/>
<protein>
    <recommendedName>
        <fullName evidence="3">SAM-dependent methyltransferase</fullName>
    </recommendedName>
</protein>